<accession>A0A9Q0KTR0</accession>
<dbReference type="InterPro" id="IPR017853">
    <property type="entry name" value="GH"/>
</dbReference>
<evidence type="ECO:0000313" key="14">
    <source>
        <dbReference type="EMBL" id="KAJ4976116.1"/>
    </source>
</evidence>
<comment type="caution">
    <text evidence="14">The sequence shown here is derived from an EMBL/GenBank/DDBJ whole genome shotgun (WGS) entry which is preliminary data.</text>
</comment>
<evidence type="ECO:0000256" key="3">
    <source>
        <dbReference type="ARBA" id="ARBA00012741"/>
    </source>
</evidence>
<gene>
    <name evidence="14" type="ORF">NE237_001222</name>
</gene>
<dbReference type="InterPro" id="IPR030458">
    <property type="entry name" value="Glyco_hydro_31_AS"/>
</dbReference>
<dbReference type="EMBL" id="JAMYWD010000003">
    <property type="protein sequence ID" value="KAJ4976116.1"/>
    <property type="molecule type" value="Genomic_DNA"/>
</dbReference>
<dbReference type="CDD" id="cd14752">
    <property type="entry name" value="GH31_N"/>
    <property type="match status" value="1"/>
</dbReference>
<dbReference type="SUPFAM" id="SSF74650">
    <property type="entry name" value="Galactose mutarotase-like"/>
    <property type="match status" value="1"/>
</dbReference>
<dbReference type="SUPFAM" id="SSF51011">
    <property type="entry name" value="Glycosyl hydrolase domain"/>
    <property type="match status" value="1"/>
</dbReference>
<dbReference type="InterPro" id="IPR030459">
    <property type="entry name" value="Glyco_hydro_31_CS"/>
</dbReference>
<evidence type="ECO:0000256" key="6">
    <source>
        <dbReference type="ARBA" id="ARBA00023180"/>
    </source>
</evidence>
<dbReference type="GO" id="GO:0005975">
    <property type="term" value="P:carbohydrate metabolic process"/>
    <property type="evidence" value="ECO:0007669"/>
    <property type="project" value="InterPro"/>
</dbReference>
<evidence type="ECO:0000256" key="10">
    <source>
        <dbReference type="SAM" id="SignalP"/>
    </source>
</evidence>
<sequence length="907" mass="102047">MRAKSPPLLLPLFFLSSFFTSYGYSDEGADGYGYSVQSIYFNPTKNLLSADLQLLKNTSFFGPDIQNLNFLASFETNDCLRVHITDSNKQRWEIPLEIMPRRPLLNHRYSPGNRFYRLETNQLLLQDNHSLSIPGSDLILTLHSTPSFGFSVIRRSTGNVLFSTTPEESDPSTMLVFKDQYIQISSSLPADRASIYGLGEHTKKTFRLTRNQTLTLWNANIVSSKRDVNLYGSHPFYIDVRSPSSDGKVPAGSTHGVLLLNSNGMDVIYNGSRITYKVIGGVLDFYFFAGPTPISVIQQYTELIGRPAPMPYWSFGFHQCRYGYKNVFELEDVVAGYAKAGIPLEVMWSDIDYMDTHKDFTLDPINFPPDKMKHFVDQLHHNGQKYVIILDPGISVNKSYGTYIRGMQANVFIMRNGTQYLGKVWPGKVYFPDFLNPAADTFWAGEITAFHQILPFDGLWVDMNEIANFITSASFPNSTLDDPPYKINNAGTRRPINNKTVPATSLHFKNMIEYNVHNLYGFLESRSTNAALIKARGKRPFVLSRSTFVGSGKYTAHWTGDNAATWHDLAYSIPTVLNFGLFGIPMVGADICGFQRNTTEELCRRWIQLGAFYPFARDHSDKNTIHQELYVWESVTIAAKKALGLRYRLLPYFYTLMYEAHTMGTPIARPLFFSFPEDVKTYDIDSQFLIGKGVMVSPVLKQGAVSVKAYFPAGNWFDLYNYSQSVSVTSGKYITLEAPAEHINVHVHEGNILAMQEEAMTTEAARKTGFQLIVVIDTSGGNTSGELFLDDGEELEIGGAGGTWSFVRFYGEAAWNKISVRSEVVNGEYALTQKWIVTKVIFMGLKQINGFNRYQMDLKGMKLNGDTRVRVSVDKNGGFSTVDITGLSLPLGKDFKIELQLSQKADL</sequence>
<dbReference type="OrthoDB" id="5839090at2759"/>
<evidence type="ECO:0000256" key="5">
    <source>
        <dbReference type="ARBA" id="ARBA00022801"/>
    </source>
</evidence>
<dbReference type="CDD" id="cd06602">
    <property type="entry name" value="GH31_MGAM_SI_GAA"/>
    <property type="match status" value="1"/>
</dbReference>
<dbReference type="InterPro" id="IPR048395">
    <property type="entry name" value="Glyco_hydro_31_C"/>
</dbReference>
<dbReference type="Gene3D" id="2.60.40.1760">
    <property type="entry name" value="glycosyl hydrolase (family 31)"/>
    <property type="match status" value="1"/>
</dbReference>
<evidence type="ECO:0000256" key="1">
    <source>
        <dbReference type="ARBA" id="ARBA00001657"/>
    </source>
</evidence>
<dbReference type="Pfam" id="PF13802">
    <property type="entry name" value="Gal_mutarotas_2"/>
    <property type="match status" value="1"/>
</dbReference>
<dbReference type="PANTHER" id="PTHR22762:SF133">
    <property type="entry name" value="P-TYPE DOMAIN-CONTAINING PROTEIN"/>
    <property type="match status" value="1"/>
</dbReference>
<feature type="domain" description="Glycoside hydrolase family 31 N-terminal" evidence="12">
    <location>
        <begin position="76"/>
        <end position="262"/>
    </location>
</feature>
<evidence type="ECO:0000256" key="7">
    <source>
        <dbReference type="ARBA" id="ARBA00023295"/>
    </source>
</evidence>
<feature type="domain" description="Glycosyl hydrolase family 31 C-terminal" evidence="13">
    <location>
        <begin position="664"/>
        <end position="753"/>
    </location>
</feature>
<dbReference type="InterPro" id="IPR000322">
    <property type="entry name" value="Glyco_hydro_31_TIM"/>
</dbReference>
<proteinExistence type="inferred from homology"/>
<dbReference type="InterPro" id="IPR013780">
    <property type="entry name" value="Glyco_hydro_b"/>
</dbReference>
<dbReference type="InterPro" id="IPR011013">
    <property type="entry name" value="Gal_mutarotase_sf_dom"/>
</dbReference>
<dbReference type="InterPro" id="IPR025887">
    <property type="entry name" value="Glyco_hydro_31_N_dom"/>
</dbReference>
<evidence type="ECO:0000259" key="11">
    <source>
        <dbReference type="Pfam" id="PF01055"/>
    </source>
</evidence>
<evidence type="ECO:0000256" key="2">
    <source>
        <dbReference type="ARBA" id="ARBA00007806"/>
    </source>
</evidence>
<dbReference type="EC" id="3.2.1.20" evidence="3"/>
<dbReference type="Pfam" id="PF01055">
    <property type="entry name" value="Glyco_hydro_31_2nd"/>
    <property type="match status" value="1"/>
</dbReference>
<feature type="domain" description="Glycoside hydrolase family 31 TIM barrel" evidence="11">
    <location>
        <begin position="307"/>
        <end position="656"/>
    </location>
</feature>
<evidence type="ECO:0000259" key="12">
    <source>
        <dbReference type="Pfam" id="PF13802"/>
    </source>
</evidence>
<dbReference type="PANTHER" id="PTHR22762">
    <property type="entry name" value="ALPHA-GLUCOSIDASE"/>
    <property type="match status" value="1"/>
</dbReference>
<protein>
    <recommendedName>
        <fullName evidence="3">alpha-glucosidase</fullName>
        <ecNumber evidence="3">3.2.1.20</ecNumber>
    </recommendedName>
    <alternativeName>
        <fullName evidence="8">Maltase</fullName>
    </alternativeName>
</protein>
<dbReference type="Proteomes" id="UP001141806">
    <property type="component" value="Unassembled WGS sequence"/>
</dbReference>
<dbReference type="Gene3D" id="3.20.20.80">
    <property type="entry name" value="Glycosidases"/>
    <property type="match status" value="1"/>
</dbReference>
<dbReference type="PROSITE" id="PS00129">
    <property type="entry name" value="GLYCOSYL_HYDROL_F31_1"/>
    <property type="match status" value="1"/>
</dbReference>
<name>A0A9Q0KTR0_9MAGN</name>
<evidence type="ECO:0000259" key="13">
    <source>
        <dbReference type="Pfam" id="PF21365"/>
    </source>
</evidence>
<dbReference type="GO" id="GO:0090599">
    <property type="term" value="F:alpha-glucosidase activity"/>
    <property type="evidence" value="ECO:0007669"/>
    <property type="project" value="UniProtKB-ARBA"/>
</dbReference>
<reference evidence="14" key="1">
    <citation type="journal article" date="2023" name="Plant J.">
        <title>The genome of the king protea, Protea cynaroides.</title>
        <authorList>
            <person name="Chang J."/>
            <person name="Duong T.A."/>
            <person name="Schoeman C."/>
            <person name="Ma X."/>
            <person name="Roodt D."/>
            <person name="Barker N."/>
            <person name="Li Z."/>
            <person name="Van de Peer Y."/>
            <person name="Mizrachi E."/>
        </authorList>
    </citation>
    <scope>NUCLEOTIDE SEQUENCE</scope>
    <source>
        <tissue evidence="14">Young leaves</tissue>
    </source>
</reference>
<dbReference type="Pfam" id="PF21365">
    <property type="entry name" value="Glyco_hydro_31_3rd"/>
    <property type="match status" value="1"/>
</dbReference>
<keyword evidence="15" id="KW-1185">Reference proteome</keyword>
<keyword evidence="4 10" id="KW-0732">Signal</keyword>
<organism evidence="14 15">
    <name type="scientific">Protea cynaroides</name>
    <dbReference type="NCBI Taxonomy" id="273540"/>
    <lineage>
        <taxon>Eukaryota</taxon>
        <taxon>Viridiplantae</taxon>
        <taxon>Streptophyta</taxon>
        <taxon>Embryophyta</taxon>
        <taxon>Tracheophyta</taxon>
        <taxon>Spermatophyta</taxon>
        <taxon>Magnoliopsida</taxon>
        <taxon>Proteales</taxon>
        <taxon>Proteaceae</taxon>
        <taxon>Protea</taxon>
    </lineage>
</organism>
<dbReference type="Gene3D" id="2.60.40.1180">
    <property type="entry name" value="Golgi alpha-mannosidase II"/>
    <property type="match status" value="2"/>
</dbReference>
<evidence type="ECO:0000256" key="8">
    <source>
        <dbReference type="ARBA" id="ARBA00041343"/>
    </source>
</evidence>
<keyword evidence="7 9" id="KW-0326">Glycosidase</keyword>
<feature type="chain" id="PRO_5040515097" description="alpha-glucosidase" evidence="10">
    <location>
        <begin position="26"/>
        <end position="907"/>
    </location>
</feature>
<dbReference type="GO" id="GO:0030246">
    <property type="term" value="F:carbohydrate binding"/>
    <property type="evidence" value="ECO:0007669"/>
    <property type="project" value="InterPro"/>
</dbReference>
<evidence type="ECO:0000256" key="9">
    <source>
        <dbReference type="RuleBase" id="RU361185"/>
    </source>
</evidence>
<dbReference type="FunFam" id="3.20.20.80:FF:000016">
    <property type="entry name" value="Maltase-glucoamylase, intestinal"/>
    <property type="match status" value="1"/>
</dbReference>
<evidence type="ECO:0000313" key="15">
    <source>
        <dbReference type="Proteomes" id="UP001141806"/>
    </source>
</evidence>
<comment type="similarity">
    <text evidence="2 9">Belongs to the glycosyl hydrolase 31 family.</text>
</comment>
<dbReference type="SUPFAM" id="SSF51445">
    <property type="entry name" value="(Trans)glycosidases"/>
    <property type="match status" value="1"/>
</dbReference>
<comment type="catalytic activity">
    <reaction evidence="1">
        <text>Hydrolysis of terminal, non-reducing (1-&gt;4)-linked alpha-D-glucose residues with release of alpha-D-glucose.</text>
        <dbReference type="EC" id="3.2.1.20"/>
    </reaction>
</comment>
<evidence type="ECO:0000256" key="4">
    <source>
        <dbReference type="ARBA" id="ARBA00022729"/>
    </source>
</evidence>
<dbReference type="PROSITE" id="PS00707">
    <property type="entry name" value="GLYCOSYL_HYDROL_F31_2"/>
    <property type="match status" value="1"/>
</dbReference>
<dbReference type="AlphaFoldDB" id="A0A9Q0KTR0"/>
<dbReference type="FunFam" id="2.60.40.1180:FF:000044">
    <property type="entry name" value="Alpha-glucosidase 1"/>
    <property type="match status" value="1"/>
</dbReference>
<keyword evidence="6" id="KW-0325">Glycoprotein</keyword>
<feature type="signal peptide" evidence="10">
    <location>
        <begin position="1"/>
        <end position="25"/>
    </location>
</feature>
<keyword evidence="5 9" id="KW-0378">Hydrolase</keyword>